<protein>
    <submittedName>
        <fullName evidence="1">Type II toxin-antitoxin system HicB family antitoxin</fullName>
    </submittedName>
</protein>
<proteinExistence type="predicted"/>
<organism evidence="1 2">
    <name type="scientific">Phocaeicola intestinalis</name>
    <dbReference type="NCBI Taxonomy" id="2762212"/>
    <lineage>
        <taxon>Bacteria</taxon>
        <taxon>Pseudomonadati</taxon>
        <taxon>Bacteroidota</taxon>
        <taxon>Bacteroidia</taxon>
        <taxon>Bacteroidales</taxon>
        <taxon>Bacteroidaceae</taxon>
        <taxon>Phocaeicola</taxon>
    </lineage>
</organism>
<comment type="caution">
    <text evidence="1">The sequence shown here is derived from an EMBL/GenBank/DDBJ whole genome shotgun (WGS) entry which is preliminary data.</text>
</comment>
<dbReference type="RefSeq" id="WP_022040296.1">
    <property type="nucleotide sequence ID" value="NZ_JACSPP010000049.1"/>
</dbReference>
<reference evidence="1 2" key="1">
    <citation type="submission" date="2020-08" db="EMBL/GenBank/DDBJ databases">
        <title>A Genomic Blueprint of the Chicken Gut Microbiome.</title>
        <authorList>
            <person name="Gilroy R."/>
            <person name="Ravi A."/>
            <person name="Getino M."/>
            <person name="Pursley I."/>
            <person name="Horton D.L."/>
            <person name="Alikhan N.-F."/>
            <person name="Baker D."/>
            <person name="Gharbi K."/>
            <person name="Hall N."/>
            <person name="Watson M."/>
            <person name="Adriaenssens E.M."/>
            <person name="Foster-Nyarko E."/>
            <person name="Jarju S."/>
            <person name="Secka A."/>
            <person name="Antonio M."/>
            <person name="Oren A."/>
            <person name="Chaudhuri R."/>
            <person name="La Ragione R.M."/>
            <person name="Hildebrand F."/>
            <person name="Pallen M.J."/>
        </authorList>
    </citation>
    <scope>NUCLEOTIDE SEQUENCE [LARGE SCALE GENOMIC DNA]</scope>
    <source>
        <strain evidence="1 2">Sa1CVN1</strain>
    </source>
</reference>
<sequence>MGFFKYKGYSGSVEFSPEDNCLFGKVQGLHKATILYEGNSVDELRKDFEEGVDDYLSQCKERGVQPEKPYSGKLIVRMSSELHSRVAEAVAGSGTTINDFINKAIVNELEHEYTM</sequence>
<dbReference type="Proteomes" id="UP000620874">
    <property type="component" value="Unassembled WGS sequence"/>
</dbReference>
<gene>
    <name evidence="1" type="ORF">H9625_13265</name>
</gene>
<dbReference type="InterPro" id="IPR008651">
    <property type="entry name" value="Uncharacterised_HicB"/>
</dbReference>
<accession>A0ABR8YAZ1</accession>
<dbReference type="EMBL" id="JACSPP010000049">
    <property type="protein sequence ID" value="MBD8041389.1"/>
    <property type="molecule type" value="Genomic_DNA"/>
</dbReference>
<evidence type="ECO:0000313" key="2">
    <source>
        <dbReference type="Proteomes" id="UP000620874"/>
    </source>
</evidence>
<evidence type="ECO:0000313" key="1">
    <source>
        <dbReference type="EMBL" id="MBD8041389.1"/>
    </source>
</evidence>
<dbReference type="SUPFAM" id="SSF143100">
    <property type="entry name" value="TTHA1013/TTHA0281-like"/>
    <property type="match status" value="1"/>
</dbReference>
<dbReference type="InterPro" id="IPR035069">
    <property type="entry name" value="TTHA1013/TTHA0281-like"/>
</dbReference>
<keyword evidence="2" id="KW-1185">Reference proteome</keyword>
<dbReference type="Pfam" id="PF05534">
    <property type="entry name" value="HicB"/>
    <property type="match status" value="1"/>
</dbReference>
<name>A0ABR8YAZ1_9BACT</name>